<organism evidence="2 3">
    <name type="scientific">Gymnopilus junonius</name>
    <name type="common">Spectacular rustgill mushroom</name>
    <name type="synonym">Gymnopilus spectabilis subsp. junonius</name>
    <dbReference type="NCBI Taxonomy" id="109634"/>
    <lineage>
        <taxon>Eukaryota</taxon>
        <taxon>Fungi</taxon>
        <taxon>Dikarya</taxon>
        <taxon>Basidiomycota</taxon>
        <taxon>Agaricomycotina</taxon>
        <taxon>Agaricomycetes</taxon>
        <taxon>Agaricomycetidae</taxon>
        <taxon>Agaricales</taxon>
        <taxon>Agaricineae</taxon>
        <taxon>Hymenogastraceae</taxon>
        <taxon>Gymnopilus</taxon>
    </lineage>
</organism>
<reference evidence="2" key="1">
    <citation type="submission" date="2020-11" db="EMBL/GenBank/DDBJ databases">
        <authorList>
            <consortium name="DOE Joint Genome Institute"/>
            <person name="Ahrendt S."/>
            <person name="Riley R."/>
            <person name="Andreopoulos W."/>
            <person name="LaButti K."/>
            <person name="Pangilinan J."/>
            <person name="Ruiz-duenas F.J."/>
            <person name="Barrasa J.M."/>
            <person name="Sanchez-Garcia M."/>
            <person name="Camarero S."/>
            <person name="Miyauchi S."/>
            <person name="Serrano A."/>
            <person name="Linde D."/>
            <person name="Babiker R."/>
            <person name="Drula E."/>
            <person name="Ayuso-Fernandez I."/>
            <person name="Pacheco R."/>
            <person name="Padilla G."/>
            <person name="Ferreira P."/>
            <person name="Barriuso J."/>
            <person name="Kellner H."/>
            <person name="Castanera R."/>
            <person name="Alfaro M."/>
            <person name="Ramirez L."/>
            <person name="Pisabarro A.G."/>
            <person name="Kuo A."/>
            <person name="Tritt A."/>
            <person name="Lipzen A."/>
            <person name="He G."/>
            <person name="Yan M."/>
            <person name="Ng V."/>
            <person name="Cullen D."/>
            <person name="Martin F."/>
            <person name="Rosso M.-N."/>
            <person name="Henrissat B."/>
            <person name="Hibbett D."/>
            <person name="Martinez A.T."/>
            <person name="Grigoriev I.V."/>
        </authorList>
    </citation>
    <scope>NUCLEOTIDE SEQUENCE</scope>
    <source>
        <strain evidence="2">AH 44721</strain>
    </source>
</reference>
<sequence length="222" mass="24931">MNPNDFQRHLANSPRLVAQDIFNDEDSLDITSFRPILVVTPETTRDNPSHSPESSFMCSPAPPSQSVQDPNDGLTQNVLPINHTVQKEFEGSLWYFRPLQHRIFPRSGTMSGDSKPPSKIVRGEIVLSNNPSSTNFFTTYHLCKRPKHELLTVLPNNKEALHEVIRNQAMLALTVGTGPPLFDELRTLCWSDLTLHNVVLPGSILKQAVRTRLETSTGDIWP</sequence>
<accession>A0A9P5NGN5</accession>
<evidence type="ECO:0000313" key="2">
    <source>
        <dbReference type="EMBL" id="KAF8882502.1"/>
    </source>
</evidence>
<feature type="region of interest" description="Disordered" evidence="1">
    <location>
        <begin position="41"/>
        <end position="75"/>
    </location>
</feature>
<proteinExistence type="predicted"/>
<evidence type="ECO:0000313" key="3">
    <source>
        <dbReference type="Proteomes" id="UP000724874"/>
    </source>
</evidence>
<feature type="compositionally biased region" description="Polar residues" evidence="1">
    <location>
        <begin position="64"/>
        <end position="75"/>
    </location>
</feature>
<keyword evidence="3" id="KW-1185">Reference proteome</keyword>
<comment type="caution">
    <text evidence="2">The sequence shown here is derived from an EMBL/GenBank/DDBJ whole genome shotgun (WGS) entry which is preliminary data.</text>
</comment>
<gene>
    <name evidence="2" type="ORF">CPB84DRAFT_217574</name>
</gene>
<dbReference type="EMBL" id="JADNYJ010000122">
    <property type="protein sequence ID" value="KAF8882502.1"/>
    <property type="molecule type" value="Genomic_DNA"/>
</dbReference>
<dbReference type="AlphaFoldDB" id="A0A9P5NGN5"/>
<protein>
    <submittedName>
        <fullName evidence="2">Uncharacterized protein</fullName>
    </submittedName>
</protein>
<name>A0A9P5NGN5_GYMJU</name>
<dbReference type="Proteomes" id="UP000724874">
    <property type="component" value="Unassembled WGS sequence"/>
</dbReference>
<evidence type="ECO:0000256" key="1">
    <source>
        <dbReference type="SAM" id="MobiDB-lite"/>
    </source>
</evidence>